<dbReference type="PROSITE" id="PS50157">
    <property type="entry name" value="ZINC_FINGER_C2H2_2"/>
    <property type="match status" value="1"/>
</dbReference>
<organism evidence="3 4">
    <name type="scientific">Genlisea aurea</name>
    <dbReference type="NCBI Taxonomy" id="192259"/>
    <lineage>
        <taxon>Eukaryota</taxon>
        <taxon>Viridiplantae</taxon>
        <taxon>Streptophyta</taxon>
        <taxon>Embryophyta</taxon>
        <taxon>Tracheophyta</taxon>
        <taxon>Spermatophyta</taxon>
        <taxon>Magnoliopsida</taxon>
        <taxon>eudicotyledons</taxon>
        <taxon>Gunneridae</taxon>
        <taxon>Pentapetalae</taxon>
        <taxon>asterids</taxon>
        <taxon>lamiids</taxon>
        <taxon>Lamiales</taxon>
        <taxon>Lentibulariaceae</taxon>
        <taxon>Genlisea</taxon>
    </lineage>
</organism>
<dbReference type="PROSITE" id="PS00028">
    <property type="entry name" value="ZINC_FINGER_C2H2_1"/>
    <property type="match status" value="1"/>
</dbReference>
<name>S8EIX5_9LAMI</name>
<keyword evidence="1" id="KW-0862">Zinc</keyword>
<evidence type="ECO:0000256" key="1">
    <source>
        <dbReference type="PROSITE-ProRule" id="PRU00042"/>
    </source>
</evidence>
<keyword evidence="4" id="KW-1185">Reference proteome</keyword>
<feature type="non-terminal residue" evidence="3">
    <location>
        <position position="1"/>
    </location>
</feature>
<gene>
    <name evidence="3" type="ORF">M569_02203</name>
</gene>
<dbReference type="GO" id="GO:0008270">
    <property type="term" value="F:zinc ion binding"/>
    <property type="evidence" value="ECO:0007669"/>
    <property type="project" value="UniProtKB-KW"/>
</dbReference>
<evidence type="ECO:0000313" key="3">
    <source>
        <dbReference type="EMBL" id="EPS72557.1"/>
    </source>
</evidence>
<sequence length="65" mass="7091">PKMFSCNFCLRKFYSSQALGGHQNAHKKERGAARKYLATNRMAAAMTTTTTAAATLRSLGVQTHS</sequence>
<dbReference type="PANTHER" id="PTHR47593:SF8">
    <property type="entry name" value="OS12G0581900 PROTEIN"/>
    <property type="match status" value="1"/>
</dbReference>
<accession>S8EIX5</accession>
<dbReference type="Gene3D" id="3.30.160.60">
    <property type="entry name" value="Classic Zinc Finger"/>
    <property type="match status" value="1"/>
</dbReference>
<dbReference type="InterPro" id="IPR036236">
    <property type="entry name" value="Znf_C2H2_sf"/>
</dbReference>
<dbReference type="EMBL" id="AUSU01000789">
    <property type="protein sequence ID" value="EPS72557.1"/>
    <property type="molecule type" value="Genomic_DNA"/>
</dbReference>
<keyword evidence="1" id="KW-0479">Metal-binding</keyword>
<dbReference type="InterPro" id="IPR013087">
    <property type="entry name" value="Znf_C2H2_type"/>
</dbReference>
<dbReference type="PANTHER" id="PTHR47593">
    <property type="entry name" value="ZINC FINGER PROTEIN 4-LIKE"/>
    <property type="match status" value="1"/>
</dbReference>
<feature type="non-terminal residue" evidence="3">
    <location>
        <position position="65"/>
    </location>
</feature>
<evidence type="ECO:0000313" key="4">
    <source>
        <dbReference type="Proteomes" id="UP000015453"/>
    </source>
</evidence>
<dbReference type="AlphaFoldDB" id="S8EIX5"/>
<keyword evidence="1" id="KW-0863">Zinc-finger</keyword>
<reference evidence="3 4" key="1">
    <citation type="journal article" date="2013" name="BMC Genomics">
        <title>The miniature genome of a carnivorous plant Genlisea aurea contains a low number of genes and short non-coding sequences.</title>
        <authorList>
            <person name="Leushkin E.V."/>
            <person name="Sutormin R.A."/>
            <person name="Nabieva E.R."/>
            <person name="Penin A.A."/>
            <person name="Kondrashov A.S."/>
            <person name="Logacheva M.D."/>
        </authorList>
    </citation>
    <scope>NUCLEOTIDE SEQUENCE [LARGE SCALE GENOMIC DNA]</scope>
</reference>
<proteinExistence type="predicted"/>
<feature type="domain" description="C2H2-type" evidence="2">
    <location>
        <begin position="4"/>
        <end position="31"/>
    </location>
</feature>
<dbReference type="SUPFAM" id="SSF57667">
    <property type="entry name" value="beta-beta-alpha zinc fingers"/>
    <property type="match status" value="1"/>
</dbReference>
<comment type="caution">
    <text evidence="3">The sequence shown here is derived from an EMBL/GenBank/DDBJ whole genome shotgun (WGS) entry which is preliminary data.</text>
</comment>
<dbReference type="OrthoDB" id="1933825at2759"/>
<protein>
    <recommendedName>
        <fullName evidence="2">C2H2-type domain-containing protein</fullName>
    </recommendedName>
</protein>
<evidence type="ECO:0000259" key="2">
    <source>
        <dbReference type="PROSITE" id="PS50157"/>
    </source>
</evidence>
<dbReference type="Proteomes" id="UP000015453">
    <property type="component" value="Unassembled WGS sequence"/>
</dbReference>
<dbReference type="InterPro" id="IPR053266">
    <property type="entry name" value="Zinc_finger_protein_7"/>
</dbReference>